<reference evidence="2" key="1">
    <citation type="submission" date="2019-02" db="EMBL/GenBank/DDBJ databases">
        <authorList>
            <person name="Gruber-Vodicka R. H."/>
            <person name="Seah K. B. B."/>
        </authorList>
    </citation>
    <scope>NUCLEOTIDE SEQUENCE</scope>
    <source>
        <strain evidence="2">BECK_S127</strain>
    </source>
</reference>
<protein>
    <submittedName>
        <fullName evidence="2">Uncharacterized protein</fullName>
    </submittedName>
</protein>
<dbReference type="EMBL" id="CAADHB010000015">
    <property type="protein sequence ID" value="VFK78460.1"/>
    <property type="molecule type" value="Genomic_DNA"/>
</dbReference>
<sequence>MLACASASREARQLAFYRYGSGAPTVTRILRAPPSQRRQHPITRLSLPDLIHGQHAELQPLPLRLPRHRALQPHGHAHIHPILRVPFPALDLNRRPPCRRRPVPSSPDKSNRLPDGGLPGSASDRAPPGRSWRGGRPSPGASGSRRRSG</sequence>
<gene>
    <name evidence="2" type="ORF">BECKSD772D_GA0070982_101534</name>
</gene>
<name>A0A451BJG8_9GAMM</name>
<accession>A0A451BJG8</accession>
<feature type="region of interest" description="Disordered" evidence="1">
    <location>
        <begin position="90"/>
        <end position="149"/>
    </location>
</feature>
<feature type="compositionally biased region" description="Low complexity" evidence="1">
    <location>
        <begin position="125"/>
        <end position="143"/>
    </location>
</feature>
<evidence type="ECO:0000313" key="2">
    <source>
        <dbReference type="EMBL" id="VFK78460.1"/>
    </source>
</evidence>
<evidence type="ECO:0000256" key="1">
    <source>
        <dbReference type="SAM" id="MobiDB-lite"/>
    </source>
</evidence>
<dbReference type="AlphaFoldDB" id="A0A451BJG8"/>
<proteinExistence type="predicted"/>
<organism evidence="2">
    <name type="scientific">Candidatus Kentrum sp. SD</name>
    <dbReference type="NCBI Taxonomy" id="2126332"/>
    <lineage>
        <taxon>Bacteria</taxon>
        <taxon>Pseudomonadati</taxon>
        <taxon>Pseudomonadota</taxon>
        <taxon>Gammaproteobacteria</taxon>
        <taxon>Candidatus Kentrum</taxon>
    </lineage>
</organism>